<accession>A0AAE9SLK8</accession>
<dbReference type="Proteomes" id="UP001058682">
    <property type="component" value="Chromosome"/>
</dbReference>
<dbReference type="InterPro" id="IPR050492">
    <property type="entry name" value="Bact_metal-bind_prot9"/>
</dbReference>
<dbReference type="PROSITE" id="PS51257">
    <property type="entry name" value="PROKAR_LIPOPROTEIN"/>
    <property type="match status" value="1"/>
</dbReference>
<dbReference type="InterPro" id="IPR006129">
    <property type="entry name" value="AdhesinB"/>
</dbReference>
<evidence type="ECO:0000256" key="2">
    <source>
        <dbReference type="ARBA" id="ARBA00011028"/>
    </source>
</evidence>
<dbReference type="GO" id="GO:0046872">
    <property type="term" value="F:metal ion binding"/>
    <property type="evidence" value="ECO:0007669"/>
    <property type="project" value="UniProtKB-KW"/>
</dbReference>
<dbReference type="CDD" id="cd01016">
    <property type="entry name" value="TroA"/>
    <property type="match status" value="1"/>
</dbReference>
<dbReference type="GO" id="GO:0007155">
    <property type="term" value="P:cell adhesion"/>
    <property type="evidence" value="ECO:0007669"/>
    <property type="project" value="InterPro"/>
</dbReference>
<dbReference type="InterPro" id="IPR006128">
    <property type="entry name" value="Lipoprotein_PsaA-like"/>
</dbReference>
<dbReference type="PANTHER" id="PTHR42953:SF1">
    <property type="entry name" value="METAL-BINDING PROTEIN HI_0362-RELATED"/>
    <property type="match status" value="1"/>
</dbReference>
<name>A0AAE9SLK8_9SPIR</name>
<evidence type="ECO:0000313" key="9">
    <source>
        <dbReference type="Proteomes" id="UP001058682"/>
    </source>
</evidence>
<comment type="similarity">
    <text evidence="2 6">Belongs to the bacterial solute-binding protein 9 family.</text>
</comment>
<keyword evidence="3 6" id="KW-0813">Transport</keyword>
<dbReference type="PRINTS" id="PR00691">
    <property type="entry name" value="ADHESINB"/>
</dbReference>
<dbReference type="Gene3D" id="3.40.50.1980">
    <property type="entry name" value="Nitrogenase molybdenum iron protein domain"/>
    <property type="match status" value="2"/>
</dbReference>
<reference evidence="8" key="1">
    <citation type="submission" date="2019-04" db="EMBL/GenBank/DDBJ databases">
        <title>Whole genome sequencing of oral phylogroup 2 treponemes.</title>
        <authorList>
            <person name="Chan Y."/>
            <person name="Zeng H.H."/>
            <person name="Yu X.L."/>
            <person name="Leung W.K."/>
            <person name="Watt R.M."/>
        </authorList>
    </citation>
    <scope>NUCLEOTIDE SEQUENCE</scope>
    <source>
        <strain evidence="8">OMZ 835</strain>
        <strain evidence="7">OMZ 847</strain>
    </source>
</reference>
<evidence type="ECO:0000256" key="6">
    <source>
        <dbReference type="RuleBase" id="RU003512"/>
    </source>
</evidence>
<keyword evidence="4" id="KW-0479">Metal-binding</keyword>
<dbReference type="EMBL" id="CP038802">
    <property type="protein sequence ID" value="UTY28917.1"/>
    <property type="molecule type" value="Genomic_DNA"/>
</dbReference>
<dbReference type="GO" id="GO:0030313">
    <property type="term" value="C:cell envelope"/>
    <property type="evidence" value="ECO:0007669"/>
    <property type="project" value="UniProtKB-SubCell"/>
</dbReference>
<dbReference type="AlphaFoldDB" id="A0AAE9SLK8"/>
<dbReference type="PANTHER" id="PTHR42953">
    <property type="entry name" value="HIGH-AFFINITY ZINC UPTAKE SYSTEM PROTEIN ZNUA-RELATED"/>
    <property type="match status" value="1"/>
</dbReference>
<evidence type="ECO:0000313" key="10">
    <source>
        <dbReference type="Proteomes" id="UP001059401"/>
    </source>
</evidence>
<evidence type="ECO:0000256" key="4">
    <source>
        <dbReference type="ARBA" id="ARBA00022723"/>
    </source>
</evidence>
<dbReference type="RefSeq" id="WP_044979602.1">
    <property type="nucleotide sequence ID" value="NZ_CP009228.1"/>
</dbReference>
<evidence type="ECO:0000313" key="8">
    <source>
        <dbReference type="EMBL" id="UTY33769.1"/>
    </source>
</evidence>
<sequence>MNIKKIFDLKIVSLFLLLGLVFFSCSKQEQKTDISETEGKIKVTTTIGMISDIAKIIGGNEVDVHALMGAGVDPHLYRASAGDMEKLQNADIIFYNGLHLEAKMGDVLKKISSTRKTIAVAENIPKEYLLPFEENEFDPHVWFDVKLWKYAAESVYKTLAEFAPQKKEIFKENYEAYLAKLNELDEFIKKRASEIPQEKRVLVTAHDAFNYFSRAYGFEVRGLQGISTVSEAGAKDVHDLANFITERKLPAIFVESSVPEKNVKALQEAVKARGYNVSIGGELFSDAMGDEGSFEGTYIGMLTHNINTIIDALKK</sequence>
<evidence type="ECO:0000256" key="5">
    <source>
        <dbReference type="ARBA" id="ARBA00022729"/>
    </source>
</evidence>
<keyword evidence="5" id="KW-0732">Signal</keyword>
<keyword evidence="10" id="KW-1185">Reference proteome</keyword>
<evidence type="ECO:0000313" key="7">
    <source>
        <dbReference type="EMBL" id="UTY28917.1"/>
    </source>
</evidence>
<protein>
    <submittedName>
        <fullName evidence="8">Manganese transporter</fullName>
    </submittedName>
</protein>
<evidence type="ECO:0000256" key="1">
    <source>
        <dbReference type="ARBA" id="ARBA00004196"/>
    </source>
</evidence>
<dbReference type="PRINTS" id="PR00690">
    <property type="entry name" value="ADHESNFAMILY"/>
</dbReference>
<comment type="subcellular location">
    <subcellularLocation>
        <location evidence="1">Cell envelope</location>
    </subcellularLocation>
</comment>
<proteinExistence type="inferred from homology"/>
<dbReference type="InterPro" id="IPR006127">
    <property type="entry name" value="ZnuA-like"/>
</dbReference>
<gene>
    <name evidence="8" type="ORF">E4N74_06950</name>
    <name evidence="7" type="ORF">E4N76_07920</name>
</gene>
<dbReference type="Pfam" id="PF01297">
    <property type="entry name" value="ZnuA"/>
    <property type="match status" value="1"/>
</dbReference>
<dbReference type="Proteomes" id="UP001059401">
    <property type="component" value="Chromosome"/>
</dbReference>
<dbReference type="EMBL" id="CP038804">
    <property type="protein sequence ID" value="UTY33769.1"/>
    <property type="molecule type" value="Genomic_DNA"/>
</dbReference>
<organism evidence="8 9">
    <name type="scientific">Treponema putidum</name>
    <dbReference type="NCBI Taxonomy" id="221027"/>
    <lineage>
        <taxon>Bacteria</taxon>
        <taxon>Pseudomonadati</taxon>
        <taxon>Spirochaetota</taxon>
        <taxon>Spirochaetia</taxon>
        <taxon>Spirochaetales</taxon>
        <taxon>Treponemataceae</taxon>
        <taxon>Treponema</taxon>
    </lineage>
</organism>
<evidence type="ECO:0000256" key="3">
    <source>
        <dbReference type="ARBA" id="ARBA00022448"/>
    </source>
</evidence>
<dbReference type="GO" id="GO:0030001">
    <property type="term" value="P:metal ion transport"/>
    <property type="evidence" value="ECO:0007669"/>
    <property type="project" value="InterPro"/>
</dbReference>
<dbReference type="SUPFAM" id="SSF53807">
    <property type="entry name" value="Helical backbone' metal receptor"/>
    <property type="match status" value="1"/>
</dbReference>
<dbReference type="KEGG" id="tpk:JO40_13250"/>